<keyword evidence="2" id="KW-1185">Reference proteome</keyword>
<dbReference type="RefSeq" id="WP_094028314.1">
    <property type="nucleotide sequence ID" value="NZ_NGAF01000039.1"/>
</dbReference>
<evidence type="ECO:0000313" key="2">
    <source>
        <dbReference type="Proteomes" id="UP000215506"/>
    </source>
</evidence>
<name>A0A231GU46_9NOCA</name>
<protein>
    <submittedName>
        <fullName evidence="1">Uncharacterized protein</fullName>
    </submittedName>
</protein>
<sequence length="118" mass="13037">MSSTATAETFVDAVLAGHALVEDIDDWADRWHDAGGLGIDLHEYLGMSWDEYALWVEQPDSIRFIVAAHRYSTPVTELLVSRDEFALAARSQSPGAAEKVLLWLVETGRIDPEQASHA</sequence>
<dbReference type="AlphaFoldDB" id="A0A231GU46"/>
<organism evidence="1 2">
    <name type="scientific">Nocardia cerradoensis</name>
    <dbReference type="NCBI Taxonomy" id="85688"/>
    <lineage>
        <taxon>Bacteria</taxon>
        <taxon>Bacillati</taxon>
        <taxon>Actinomycetota</taxon>
        <taxon>Actinomycetes</taxon>
        <taxon>Mycobacteriales</taxon>
        <taxon>Nocardiaceae</taxon>
        <taxon>Nocardia</taxon>
    </lineage>
</organism>
<gene>
    <name evidence="1" type="ORF">B7C42_07768</name>
</gene>
<dbReference type="Proteomes" id="UP000215506">
    <property type="component" value="Unassembled WGS sequence"/>
</dbReference>
<accession>A0A231GU46</accession>
<dbReference type="EMBL" id="NGAF01000039">
    <property type="protein sequence ID" value="OXR40144.1"/>
    <property type="molecule type" value="Genomic_DNA"/>
</dbReference>
<evidence type="ECO:0000313" key="1">
    <source>
        <dbReference type="EMBL" id="OXR40144.1"/>
    </source>
</evidence>
<comment type="caution">
    <text evidence="1">The sequence shown here is derived from an EMBL/GenBank/DDBJ whole genome shotgun (WGS) entry which is preliminary data.</text>
</comment>
<reference evidence="1 2" key="1">
    <citation type="submission" date="2017-07" db="EMBL/GenBank/DDBJ databases">
        <title>First draft Genome Sequence of Nocardia cerradoensis isolated from human infection.</title>
        <authorList>
            <person name="Carrasco G."/>
        </authorList>
    </citation>
    <scope>NUCLEOTIDE SEQUENCE [LARGE SCALE GENOMIC DNA]</scope>
    <source>
        <strain evidence="1 2">CNM20130759</strain>
    </source>
</reference>
<proteinExistence type="predicted"/>